<reference evidence="2" key="1">
    <citation type="submission" date="2021-03" db="EMBL/GenBank/DDBJ databases">
        <title>Genomic Encyclopedia of Type Strains, Phase IV (KMG-IV): sequencing the most valuable type-strain genomes for metagenomic binning, comparative biology and taxonomic classification.</title>
        <authorList>
            <person name="Goeker M."/>
        </authorList>
    </citation>
    <scope>NUCLEOTIDE SEQUENCE</scope>
    <source>
        <strain evidence="2">DSM 107338</strain>
    </source>
</reference>
<keyword evidence="1" id="KW-0812">Transmembrane</keyword>
<feature type="transmembrane region" description="Helical" evidence="1">
    <location>
        <begin position="67"/>
        <end position="91"/>
    </location>
</feature>
<feature type="transmembrane region" description="Helical" evidence="1">
    <location>
        <begin position="25"/>
        <end position="47"/>
    </location>
</feature>
<protein>
    <submittedName>
        <fullName evidence="2">ABC-type multidrug transport system permease subunit</fullName>
    </submittedName>
</protein>
<name>A0A9X0YV59_9BACI</name>
<dbReference type="Proteomes" id="UP001138793">
    <property type="component" value="Unassembled WGS sequence"/>
</dbReference>
<proteinExistence type="predicted"/>
<dbReference type="RefSeq" id="WP_149475879.1">
    <property type="nucleotide sequence ID" value="NZ_JAGGMB010000009.1"/>
</dbReference>
<keyword evidence="1" id="KW-0472">Membrane</keyword>
<keyword evidence="3" id="KW-1185">Reference proteome</keyword>
<keyword evidence="1" id="KW-1133">Transmembrane helix</keyword>
<comment type="caution">
    <text evidence="2">The sequence shown here is derived from an EMBL/GenBank/DDBJ whole genome shotgun (WGS) entry which is preliminary data.</text>
</comment>
<dbReference type="AlphaFoldDB" id="A0A9X0YV59"/>
<evidence type="ECO:0000313" key="2">
    <source>
        <dbReference type="EMBL" id="MBP2078621.1"/>
    </source>
</evidence>
<sequence length="160" mass="18681">MTYLHVFLNSIKLPKKKAMFQLNRVGMDTAVIYMFILLGLVSIPALIEQLTATSGLGADMNVIFKFVYFFMFYYLPLTILVFIAICFVAYIGRGLTYIMQRKLRFSILWKMCAFTTTIPFLLYIIISFIIPVRDSYLLLTFIFSIGLLFKMISIYPKRRK</sequence>
<accession>A0A9X0YV59</accession>
<dbReference type="EMBL" id="JAGGMB010000009">
    <property type="protein sequence ID" value="MBP2078621.1"/>
    <property type="molecule type" value="Genomic_DNA"/>
</dbReference>
<organism evidence="2 3">
    <name type="scientific">Oceanobacillus polygoni</name>
    <dbReference type="NCBI Taxonomy" id="1235259"/>
    <lineage>
        <taxon>Bacteria</taxon>
        <taxon>Bacillati</taxon>
        <taxon>Bacillota</taxon>
        <taxon>Bacilli</taxon>
        <taxon>Bacillales</taxon>
        <taxon>Bacillaceae</taxon>
        <taxon>Oceanobacillus</taxon>
    </lineage>
</organism>
<dbReference type="InterPro" id="IPR009574">
    <property type="entry name" value="DUF1189"/>
</dbReference>
<gene>
    <name evidence="2" type="ORF">J2Z64_002885</name>
</gene>
<evidence type="ECO:0000313" key="3">
    <source>
        <dbReference type="Proteomes" id="UP001138793"/>
    </source>
</evidence>
<feature type="transmembrane region" description="Helical" evidence="1">
    <location>
        <begin position="111"/>
        <end position="130"/>
    </location>
</feature>
<dbReference type="OrthoDB" id="2884954at2"/>
<dbReference type="Pfam" id="PF06691">
    <property type="entry name" value="DUF1189"/>
    <property type="match status" value="1"/>
</dbReference>
<feature type="transmembrane region" description="Helical" evidence="1">
    <location>
        <begin position="136"/>
        <end position="155"/>
    </location>
</feature>
<evidence type="ECO:0000256" key="1">
    <source>
        <dbReference type="SAM" id="Phobius"/>
    </source>
</evidence>